<accession>A0A1H1PP41</accession>
<dbReference type="PROSITE" id="PS00166">
    <property type="entry name" value="ENOYL_COA_HYDRATASE"/>
    <property type="match status" value="1"/>
</dbReference>
<dbReference type="SUPFAM" id="SSF52096">
    <property type="entry name" value="ClpP/crotonase"/>
    <property type="match status" value="1"/>
</dbReference>
<dbReference type="GO" id="GO:0003824">
    <property type="term" value="F:catalytic activity"/>
    <property type="evidence" value="ECO:0007669"/>
    <property type="project" value="InterPro"/>
</dbReference>
<comment type="similarity">
    <text evidence="1">Belongs to the enoyl-CoA hydratase/isomerase family.</text>
</comment>
<keyword evidence="3" id="KW-1185">Reference proteome</keyword>
<evidence type="ECO:0000313" key="3">
    <source>
        <dbReference type="Proteomes" id="UP000199092"/>
    </source>
</evidence>
<dbReference type="PANTHER" id="PTHR43459">
    <property type="entry name" value="ENOYL-COA HYDRATASE"/>
    <property type="match status" value="1"/>
</dbReference>
<dbReference type="PANTHER" id="PTHR43459:SF1">
    <property type="entry name" value="EG:BACN32G11.4 PROTEIN"/>
    <property type="match status" value="1"/>
</dbReference>
<dbReference type="Pfam" id="PF00378">
    <property type="entry name" value="ECH_1"/>
    <property type="match status" value="1"/>
</dbReference>
<proteinExistence type="inferred from homology"/>
<dbReference type="InterPro" id="IPR029045">
    <property type="entry name" value="ClpP/crotonase-like_dom_sf"/>
</dbReference>
<protein>
    <submittedName>
        <fullName evidence="2">Enoyl-CoA hydratase/carnithine racemase</fullName>
    </submittedName>
</protein>
<reference evidence="2 3" key="1">
    <citation type="submission" date="2016-10" db="EMBL/GenBank/DDBJ databases">
        <authorList>
            <person name="de Groot N.N."/>
        </authorList>
    </citation>
    <scope>NUCLEOTIDE SEQUENCE [LARGE SCALE GENOMIC DNA]</scope>
    <source>
        <strain evidence="2 3">DSM 21741</strain>
    </source>
</reference>
<gene>
    <name evidence="2" type="ORF">SAMN04488543_1134</name>
</gene>
<dbReference type="Gene3D" id="3.90.226.10">
    <property type="entry name" value="2-enoyl-CoA Hydratase, Chain A, domain 1"/>
    <property type="match status" value="1"/>
</dbReference>
<evidence type="ECO:0000256" key="1">
    <source>
        <dbReference type="RuleBase" id="RU003707"/>
    </source>
</evidence>
<organism evidence="2 3">
    <name type="scientific">Friedmanniella luteola</name>
    <dbReference type="NCBI Taxonomy" id="546871"/>
    <lineage>
        <taxon>Bacteria</taxon>
        <taxon>Bacillati</taxon>
        <taxon>Actinomycetota</taxon>
        <taxon>Actinomycetes</taxon>
        <taxon>Propionibacteriales</taxon>
        <taxon>Nocardioidaceae</taxon>
        <taxon>Friedmanniella</taxon>
    </lineage>
</organism>
<name>A0A1H1PP41_9ACTN</name>
<dbReference type="InterPro" id="IPR001753">
    <property type="entry name" value="Enoyl-CoA_hydra/iso"/>
</dbReference>
<sequence length="270" mass="27378">MSGSGPDADGGRPLPGGVTLVVDGPVASVWLDRPEVRNAQTFATWASLARVPGLLPAEVRVVLLRSTGPDFSAGLDLRQLRPGGIAEGSVDALLPGSDAELADAIATFQQAFTPWRDLPAVVVAVVQGRALGAGLQLALAADLRVVAADAQLVVAESRLGLVPDLGGTAALVELVGYSRTLELCLLGRPVAAAEALAWGLVSRVAGAEGLDVAVDALAAGLLALPAPVLRATKRLVAGAVERTAAEQRVAERAAQVPLLRAAAGRVSRGA</sequence>
<dbReference type="EMBL" id="LT629749">
    <property type="protein sequence ID" value="SDS12874.1"/>
    <property type="molecule type" value="Genomic_DNA"/>
</dbReference>
<dbReference type="CDD" id="cd06558">
    <property type="entry name" value="crotonase-like"/>
    <property type="match status" value="1"/>
</dbReference>
<evidence type="ECO:0000313" key="2">
    <source>
        <dbReference type="EMBL" id="SDS12874.1"/>
    </source>
</evidence>
<dbReference type="Proteomes" id="UP000199092">
    <property type="component" value="Chromosome I"/>
</dbReference>
<dbReference type="InterPro" id="IPR018376">
    <property type="entry name" value="Enoyl-CoA_hyd/isom_CS"/>
</dbReference>
<dbReference type="AlphaFoldDB" id="A0A1H1PP41"/>
<dbReference type="STRING" id="546871.SAMN04488543_1134"/>